<accession>K9TSY8</accession>
<dbReference type="EMBL" id="CP003607">
    <property type="protein sequence ID" value="AFY85261.1"/>
    <property type="molecule type" value="Genomic_DNA"/>
</dbReference>
<evidence type="ECO:0000256" key="3">
    <source>
        <dbReference type="ARBA" id="ARBA00022801"/>
    </source>
</evidence>
<dbReference type="KEGG" id="oac:Oscil6304_5790"/>
<dbReference type="PANTHER" id="PTHR43343:SF3">
    <property type="entry name" value="PROTEASE DO-LIKE 8, CHLOROPLASTIC"/>
    <property type="match status" value="1"/>
</dbReference>
<dbReference type="SUPFAM" id="SSF50494">
    <property type="entry name" value="Trypsin-like serine proteases"/>
    <property type="match status" value="1"/>
</dbReference>
<evidence type="ECO:0000256" key="2">
    <source>
        <dbReference type="ARBA" id="ARBA00022670"/>
    </source>
</evidence>
<gene>
    <name evidence="5" type="ORF">Oscil6304_5790</name>
</gene>
<dbReference type="OrthoDB" id="449254at2"/>
<name>K9TSY8_9CYAN</name>
<keyword evidence="2 5" id="KW-0645">Protease</keyword>
<evidence type="ECO:0000256" key="4">
    <source>
        <dbReference type="SAM" id="MobiDB-lite"/>
    </source>
</evidence>
<organism evidence="5 6">
    <name type="scientific">Oscillatoria acuminata PCC 6304</name>
    <dbReference type="NCBI Taxonomy" id="56110"/>
    <lineage>
        <taxon>Bacteria</taxon>
        <taxon>Bacillati</taxon>
        <taxon>Cyanobacteriota</taxon>
        <taxon>Cyanophyceae</taxon>
        <taxon>Oscillatoriophycideae</taxon>
        <taxon>Oscillatoriales</taxon>
        <taxon>Oscillatoriaceae</taxon>
        <taxon>Oscillatoria</taxon>
    </lineage>
</organism>
<dbReference type="InterPro" id="IPR043504">
    <property type="entry name" value="Peptidase_S1_PA_chymotrypsin"/>
</dbReference>
<dbReference type="InterPro" id="IPR051201">
    <property type="entry name" value="Chloro_Bact_Ser_Proteases"/>
</dbReference>
<dbReference type="GO" id="GO:0006508">
    <property type="term" value="P:proteolysis"/>
    <property type="evidence" value="ECO:0007669"/>
    <property type="project" value="UniProtKB-KW"/>
</dbReference>
<keyword evidence="3" id="KW-0378">Hydrolase</keyword>
<evidence type="ECO:0000313" key="6">
    <source>
        <dbReference type="Proteomes" id="UP000010367"/>
    </source>
</evidence>
<protein>
    <submittedName>
        <fullName evidence="5">Trypsin-like serine protease with C-terminal PDZ domain</fullName>
    </submittedName>
</protein>
<feature type="region of interest" description="Disordered" evidence="4">
    <location>
        <begin position="273"/>
        <end position="323"/>
    </location>
</feature>
<evidence type="ECO:0000313" key="5">
    <source>
        <dbReference type="EMBL" id="AFY85261.1"/>
    </source>
</evidence>
<dbReference type="PANTHER" id="PTHR43343">
    <property type="entry name" value="PEPTIDASE S12"/>
    <property type="match status" value="1"/>
</dbReference>
<dbReference type="InterPro" id="IPR009003">
    <property type="entry name" value="Peptidase_S1_PA"/>
</dbReference>
<dbReference type="STRING" id="56110.Oscil6304_5790"/>
<dbReference type="Proteomes" id="UP000010367">
    <property type="component" value="Chromosome"/>
</dbReference>
<comment type="similarity">
    <text evidence="1">Belongs to the peptidase S1C family.</text>
</comment>
<sequence length="323" mass="34207">MNLRSQIVLICVGSFLITLPTQLFPLYSSAQILPRSGVTGQPSPALLADQVRDIAQRITVKVLSGRSGGSGIIIHKQGPTYTVVTNQHVLTAGQGSGYQIQTPDGRTYPGEVVRTVSFEGNDLALLQFRSTGADYMVGSVGTSSSLQPGDEVFAAGFPFESEQLGSAWTFTTGTIALIADRTIEGGYQIAYTNPVEKGMSGGPILNRQGQVIGINGMHAYPLWGDPYLFTDGSRPSTAMREIMVRSSMGIAIDTFVQLAAGFYNNSGGMPAASVPSSPMRLVSPGEQPRDSRPESAQPQVDSSGLPVVEETPGLSHPGSEPLW</sequence>
<dbReference type="eggNOG" id="COG0265">
    <property type="taxonomic scope" value="Bacteria"/>
</dbReference>
<dbReference type="GO" id="GO:0008233">
    <property type="term" value="F:peptidase activity"/>
    <property type="evidence" value="ECO:0007669"/>
    <property type="project" value="UniProtKB-KW"/>
</dbReference>
<dbReference type="HOGENOM" id="CLU_072762_0_0_3"/>
<dbReference type="PATRIC" id="fig|56110.3.peg.7108"/>
<keyword evidence="6" id="KW-1185">Reference proteome</keyword>
<proteinExistence type="inferred from homology"/>
<evidence type="ECO:0000256" key="1">
    <source>
        <dbReference type="ARBA" id="ARBA00010541"/>
    </source>
</evidence>
<reference evidence="5 6" key="1">
    <citation type="submission" date="2012-06" db="EMBL/GenBank/DDBJ databases">
        <title>Finished chromosome of genome of Oscillatoria acuminata PCC 6304.</title>
        <authorList>
            <consortium name="US DOE Joint Genome Institute"/>
            <person name="Gugger M."/>
            <person name="Coursin T."/>
            <person name="Rippka R."/>
            <person name="Tandeau De Marsac N."/>
            <person name="Huntemann M."/>
            <person name="Wei C.-L."/>
            <person name="Han J."/>
            <person name="Detter J.C."/>
            <person name="Han C."/>
            <person name="Tapia R."/>
            <person name="Davenport K."/>
            <person name="Daligault H."/>
            <person name="Erkkila T."/>
            <person name="Gu W."/>
            <person name="Munk A.C.C."/>
            <person name="Teshima H."/>
            <person name="Xu Y."/>
            <person name="Chain P."/>
            <person name="Chen A."/>
            <person name="Krypides N."/>
            <person name="Mavromatis K."/>
            <person name="Markowitz V."/>
            <person name="Szeto E."/>
            <person name="Ivanova N."/>
            <person name="Mikhailova N."/>
            <person name="Ovchinnikova G."/>
            <person name="Pagani I."/>
            <person name="Pati A."/>
            <person name="Goodwin L."/>
            <person name="Peters L."/>
            <person name="Pitluck S."/>
            <person name="Woyke T."/>
            <person name="Kerfeld C."/>
        </authorList>
    </citation>
    <scope>NUCLEOTIDE SEQUENCE [LARGE SCALE GENOMIC DNA]</scope>
    <source>
        <strain evidence="5 6">PCC 6304</strain>
    </source>
</reference>
<dbReference type="Pfam" id="PF13365">
    <property type="entry name" value="Trypsin_2"/>
    <property type="match status" value="1"/>
</dbReference>
<dbReference type="RefSeq" id="WP_015151867.1">
    <property type="nucleotide sequence ID" value="NC_019693.1"/>
</dbReference>
<dbReference type="InParanoid" id="K9TSY8"/>
<dbReference type="AlphaFoldDB" id="K9TSY8"/>
<dbReference type="Gene3D" id="2.40.10.10">
    <property type="entry name" value="Trypsin-like serine proteases"/>
    <property type="match status" value="2"/>
</dbReference>